<evidence type="ECO:0000256" key="12">
    <source>
        <dbReference type="SAM" id="MobiDB-lite"/>
    </source>
</evidence>
<dbReference type="GO" id="GO:0048513">
    <property type="term" value="P:animal organ development"/>
    <property type="evidence" value="ECO:0007669"/>
    <property type="project" value="TreeGrafter"/>
</dbReference>
<dbReference type="SMART" id="SM00409">
    <property type="entry name" value="IG"/>
    <property type="match status" value="1"/>
</dbReference>
<evidence type="ECO:0000256" key="6">
    <source>
        <dbReference type="ARBA" id="ARBA00022692"/>
    </source>
</evidence>
<dbReference type="PANTHER" id="PTHR11100:SF24">
    <property type="entry name" value="PRO-NEUREGULIN-2, MEMBRANE-BOUND ISOFORM ISOFORM X1"/>
    <property type="match status" value="1"/>
</dbReference>
<evidence type="ECO:0000256" key="10">
    <source>
        <dbReference type="ARBA" id="ARBA00023157"/>
    </source>
</evidence>
<dbReference type="InterPro" id="IPR007110">
    <property type="entry name" value="Ig-like_dom"/>
</dbReference>
<dbReference type="GO" id="GO:0005886">
    <property type="term" value="C:plasma membrane"/>
    <property type="evidence" value="ECO:0007669"/>
    <property type="project" value="UniProtKB-SubCell"/>
</dbReference>
<dbReference type="InterPro" id="IPR002154">
    <property type="entry name" value="Neuregulin_C"/>
</dbReference>
<dbReference type="Pfam" id="PF02158">
    <property type="entry name" value="Neuregulin"/>
    <property type="match status" value="1"/>
</dbReference>
<feature type="compositionally biased region" description="Low complexity" evidence="12">
    <location>
        <begin position="463"/>
        <end position="474"/>
    </location>
</feature>
<evidence type="ECO:0000256" key="2">
    <source>
        <dbReference type="ARBA" id="ARBA00004613"/>
    </source>
</evidence>
<comment type="subcellular location">
    <subcellularLocation>
        <location evidence="1">Cell membrane</location>
        <topology evidence="1">Single-pass type I membrane protein</topology>
    </subcellularLocation>
    <subcellularLocation>
        <location evidence="2">Secreted</location>
    </subcellularLocation>
</comment>
<sequence>MCAFIFVLFFPAVAPKLKPIKNPIVVDEGRKLTVKCEATRAPTPAPAYTWFKDGNELKKSKRIKIKSNLKSSRVQISKAKLEDSGNYTCVVENLVGKDNSTGTVNVQSITTTPSPGSGHARKCNETQKAYCVNGGDCYFIDGIKQLSCKPVSKAYRRNHAEELYQKRVLTITGICVALLVVGIVCVVAYCKTKKQRRKMHNHLRQNMCPEHPNRNLANGPNHPGPGPEEIPMVDYISKNVSATERVIRPATEGSFPASHTSSRSHNSSTRAHSSTHRYVSALTTPARLSPVDFHYSLPPQVPTFQITSPNANHAMSLPPAVHNPYPLEGDQPLLCRYPLPMHDARCQEPYRQQRHTYLNNSRGSLPSTPYTLAEDEDYETTQEYLSSREQPKRSGSSGTGSRRWRRSRLNGHVAPRGYEASQDFGSRSCLTGSESEEEGESTPFLSMQNMNAKPSTIYSPVDSRTSQSSGRQSGHGNMYTRLTHSRPKADNTPH</sequence>
<dbReference type="Ensembl" id="ENSOSIT00000044146.1">
    <property type="protein sequence ID" value="ENSOSIP00000041922.1"/>
    <property type="gene ID" value="ENSOSIG00000020301.1"/>
</dbReference>
<dbReference type="SUPFAM" id="SSF48726">
    <property type="entry name" value="Immunoglobulin"/>
    <property type="match status" value="1"/>
</dbReference>
<feature type="region of interest" description="Disordered" evidence="12">
    <location>
        <begin position="206"/>
        <end position="231"/>
    </location>
</feature>
<dbReference type="Gene3D" id="2.60.40.10">
    <property type="entry name" value="Immunoglobulins"/>
    <property type="match status" value="1"/>
</dbReference>
<dbReference type="SMART" id="SM00408">
    <property type="entry name" value="IGc2"/>
    <property type="match status" value="1"/>
</dbReference>
<dbReference type="InterPro" id="IPR013098">
    <property type="entry name" value="Ig_I-set"/>
</dbReference>
<dbReference type="Proteomes" id="UP000694383">
    <property type="component" value="Unplaced"/>
</dbReference>
<dbReference type="InterPro" id="IPR040180">
    <property type="entry name" value="Neuregulin"/>
</dbReference>
<dbReference type="Pfam" id="PF07679">
    <property type="entry name" value="I-set"/>
    <property type="match status" value="1"/>
</dbReference>
<evidence type="ECO:0000256" key="4">
    <source>
        <dbReference type="ARBA" id="ARBA00022525"/>
    </source>
</evidence>
<feature type="chain" id="PRO_5034337199" evidence="14">
    <location>
        <begin position="16"/>
        <end position="494"/>
    </location>
</feature>
<evidence type="ECO:0000259" key="15">
    <source>
        <dbReference type="PROSITE" id="PS50835"/>
    </source>
</evidence>
<keyword evidence="10" id="KW-1015">Disulfide bond</keyword>
<dbReference type="GO" id="GO:0007399">
    <property type="term" value="P:nervous system development"/>
    <property type="evidence" value="ECO:0007669"/>
    <property type="project" value="InterPro"/>
</dbReference>
<organism evidence="16 17">
    <name type="scientific">Oryzias sinensis</name>
    <name type="common">Chinese medaka</name>
    <dbReference type="NCBI Taxonomy" id="183150"/>
    <lineage>
        <taxon>Eukaryota</taxon>
        <taxon>Metazoa</taxon>
        <taxon>Chordata</taxon>
        <taxon>Craniata</taxon>
        <taxon>Vertebrata</taxon>
        <taxon>Euteleostomi</taxon>
        <taxon>Actinopterygii</taxon>
        <taxon>Neopterygii</taxon>
        <taxon>Teleostei</taxon>
        <taxon>Neoteleostei</taxon>
        <taxon>Acanthomorphata</taxon>
        <taxon>Ovalentaria</taxon>
        <taxon>Atherinomorphae</taxon>
        <taxon>Beloniformes</taxon>
        <taxon>Adrianichthyidae</taxon>
        <taxon>Oryziinae</taxon>
        <taxon>Oryzias</taxon>
    </lineage>
</organism>
<feature type="transmembrane region" description="Helical" evidence="13">
    <location>
        <begin position="168"/>
        <end position="190"/>
    </location>
</feature>
<feature type="region of interest" description="Disordered" evidence="12">
    <location>
        <begin position="376"/>
        <end position="494"/>
    </location>
</feature>
<dbReference type="FunFam" id="2.60.40.10:FF:001588">
    <property type="entry name" value="Neuregulin 2a"/>
    <property type="match status" value="1"/>
</dbReference>
<reference evidence="16" key="1">
    <citation type="submission" date="2025-08" db="UniProtKB">
        <authorList>
            <consortium name="Ensembl"/>
        </authorList>
    </citation>
    <scope>IDENTIFICATION</scope>
</reference>
<keyword evidence="8" id="KW-0339">Growth factor</keyword>
<evidence type="ECO:0000256" key="14">
    <source>
        <dbReference type="SAM" id="SignalP"/>
    </source>
</evidence>
<evidence type="ECO:0000256" key="8">
    <source>
        <dbReference type="ARBA" id="ARBA00023030"/>
    </source>
</evidence>
<reference evidence="16" key="2">
    <citation type="submission" date="2025-09" db="UniProtKB">
        <authorList>
            <consortium name="Ensembl"/>
        </authorList>
    </citation>
    <scope>IDENTIFICATION</scope>
</reference>
<dbReference type="GO" id="GO:0035556">
    <property type="term" value="P:intracellular signal transduction"/>
    <property type="evidence" value="ECO:0007669"/>
    <property type="project" value="TreeGrafter"/>
</dbReference>
<dbReference type="InterPro" id="IPR003598">
    <property type="entry name" value="Ig_sub2"/>
</dbReference>
<evidence type="ECO:0000313" key="16">
    <source>
        <dbReference type="Ensembl" id="ENSOSIP00000041922.1"/>
    </source>
</evidence>
<dbReference type="Gene3D" id="2.10.25.10">
    <property type="entry name" value="Laminin"/>
    <property type="match status" value="1"/>
</dbReference>
<keyword evidence="17" id="KW-1185">Reference proteome</keyword>
<dbReference type="InterPro" id="IPR003599">
    <property type="entry name" value="Ig_sub"/>
</dbReference>
<accession>A0A8C7ZDF9</accession>
<keyword evidence="14" id="KW-0732">Signal</keyword>
<evidence type="ECO:0000256" key="11">
    <source>
        <dbReference type="ARBA" id="ARBA00023180"/>
    </source>
</evidence>
<evidence type="ECO:0000256" key="3">
    <source>
        <dbReference type="ARBA" id="ARBA00022475"/>
    </source>
</evidence>
<keyword evidence="11" id="KW-0325">Glycoprotein</keyword>
<dbReference type="PROSITE" id="PS50835">
    <property type="entry name" value="IG_LIKE"/>
    <property type="match status" value="1"/>
</dbReference>
<protein>
    <submittedName>
        <fullName evidence="16">Neuregulin 2a</fullName>
    </submittedName>
</protein>
<feature type="compositionally biased region" description="Polar residues" evidence="12">
    <location>
        <begin position="443"/>
        <end position="458"/>
    </location>
</feature>
<dbReference type="GO" id="GO:0005615">
    <property type="term" value="C:extracellular space"/>
    <property type="evidence" value="ECO:0007669"/>
    <property type="project" value="TreeGrafter"/>
</dbReference>
<evidence type="ECO:0000256" key="9">
    <source>
        <dbReference type="ARBA" id="ARBA00023136"/>
    </source>
</evidence>
<proteinExistence type="predicted"/>
<evidence type="ECO:0000256" key="7">
    <source>
        <dbReference type="ARBA" id="ARBA00022989"/>
    </source>
</evidence>
<keyword evidence="5" id="KW-0245">EGF-like domain</keyword>
<dbReference type="InterPro" id="IPR013783">
    <property type="entry name" value="Ig-like_fold"/>
</dbReference>
<evidence type="ECO:0000313" key="17">
    <source>
        <dbReference type="Proteomes" id="UP000694383"/>
    </source>
</evidence>
<keyword evidence="9 13" id="KW-0472">Membrane</keyword>
<dbReference type="GO" id="GO:0008083">
    <property type="term" value="F:growth factor activity"/>
    <property type="evidence" value="ECO:0007669"/>
    <property type="project" value="UniProtKB-KW"/>
</dbReference>
<evidence type="ECO:0000256" key="5">
    <source>
        <dbReference type="ARBA" id="ARBA00022536"/>
    </source>
</evidence>
<feature type="domain" description="Ig-like" evidence="15">
    <location>
        <begin position="15"/>
        <end position="110"/>
    </location>
</feature>
<dbReference type="PANTHER" id="PTHR11100">
    <property type="entry name" value="HEREGULIN-NEUREGULIN FAMILY MEMBER"/>
    <property type="match status" value="1"/>
</dbReference>
<dbReference type="GeneTree" id="ENSGT00940000158778"/>
<keyword evidence="6 13" id="KW-0812">Transmembrane</keyword>
<feature type="compositionally biased region" description="Low complexity" evidence="12">
    <location>
        <begin position="258"/>
        <end position="272"/>
    </location>
</feature>
<dbReference type="InterPro" id="IPR036179">
    <property type="entry name" value="Ig-like_dom_sf"/>
</dbReference>
<name>A0A8C7ZDF9_9TELE</name>
<feature type="region of interest" description="Disordered" evidence="12">
    <location>
        <begin position="249"/>
        <end position="275"/>
    </location>
</feature>
<keyword evidence="4" id="KW-0964">Secreted</keyword>
<dbReference type="AlphaFoldDB" id="A0A8C7ZDF9"/>
<evidence type="ECO:0000256" key="13">
    <source>
        <dbReference type="SAM" id="Phobius"/>
    </source>
</evidence>
<evidence type="ECO:0000256" key="1">
    <source>
        <dbReference type="ARBA" id="ARBA00004251"/>
    </source>
</evidence>
<keyword evidence="3" id="KW-1003">Cell membrane</keyword>
<feature type="signal peptide" evidence="14">
    <location>
        <begin position="1"/>
        <end position="15"/>
    </location>
</feature>
<keyword evidence="7 13" id="KW-1133">Transmembrane helix</keyword>